<proteinExistence type="predicted"/>
<gene>
    <name evidence="1" type="ORF">GM31_12465</name>
</gene>
<keyword evidence="2" id="KW-1185">Reference proteome</keyword>
<dbReference type="OrthoDB" id="6574395at2"/>
<dbReference type="RefSeq" id="WP_049849622.1">
    <property type="nucleotide sequence ID" value="NZ_JNGH01000104.1"/>
</dbReference>
<name>A0A0L0GK14_9ENTR</name>
<reference evidence="1 2" key="1">
    <citation type="journal article" date="2015" name="Appl. Environ. Microbiol.">
        <title>The Enterobacterium Trabulsiella odontotermitis Presents Novel Adaptations Related to Its Association with Fungus-Growing Termites.</title>
        <authorList>
            <person name="Sapountzis P."/>
            <person name="Gruntjes T."/>
            <person name="Otani S."/>
            <person name="Estevez J."/>
            <person name="da Costa R.R."/>
            <person name="Plunkett G.3rd."/>
            <person name="Perna N.T."/>
            <person name="Poulsen M."/>
        </authorList>
    </citation>
    <scope>NUCLEOTIDE SEQUENCE [LARGE SCALE GENOMIC DNA]</scope>
    <source>
        <strain evidence="1 2">12</strain>
    </source>
</reference>
<dbReference type="PATRIC" id="fig|379893.3.peg.1675"/>
<dbReference type="Proteomes" id="UP000037393">
    <property type="component" value="Unassembled WGS sequence"/>
</dbReference>
<dbReference type="EMBL" id="JNGI01000019">
    <property type="protein sequence ID" value="KNC94827.1"/>
    <property type="molecule type" value="Genomic_DNA"/>
</dbReference>
<sequence length="64" mass="7512">MYYTFGSTTIHFYRYQSTTYVAHWDGGNVSSENFRQFIEQITQKTGIDAKEIDVAARDYFNNVD</sequence>
<comment type="caution">
    <text evidence="1">The sequence shown here is derived from an EMBL/GenBank/DDBJ whole genome shotgun (WGS) entry which is preliminary data.</text>
</comment>
<evidence type="ECO:0000313" key="1">
    <source>
        <dbReference type="EMBL" id="KNC94827.1"/>
    </source>
</evidence>
<evidence type="ECO:0000313" key="2">
    <source>
        <dbReference type="Proteomes" id="UP000037393"/>
    </source>
</evidence>
<dbReference type="AlphaFoldDB" id="A0A0L0GK14"/>
<protein>
    <submittedName>
        <fullName evidence="1">Uncharacterized protein</fullName>
    </submittedName>
</protein>
<accession>A0A0L0GK14</accession>
<organism evidence="1 2">
    <name type="scientific">Trabulsiella odontotermitis</name>
    <dbReference type="NCBI Taxonomy" id="379893"/>
    <lineage>
        <taxon>Bacteria</taxon>
        <taxon>Pseudomonadati</taxon>
        <taxon>Pseudomonadota</taxon>
        <taxon>Gammaproteobacteria</taxon>
        <taxon>Enterobacterales</taxon>
        <taxon>Enterobacteriaceae</taxon>
        <taxon>Trabulsiella</taxon>
    </lineage>
</organism>